<dbReference type="AlphaFoldDB" id="A0A653BIU9"/>
<dbReference type="Gene3D" id="1.10.10.60">
    <property type="entry name" value="Homeodomain-like"/>
    <property type="match status" value="1"/>
</dbReference>
<name>A0A653BIU9_CALMS</name>
<dbReference type="InterPro" id="IPR001005">
    <property type="entry name" value="SANT/Myb"/>
</dbReference>
<feature type="domain" description="Myb-like" evidence="1">
    <location>
        <begin position="48"/>
        <end position="116"/>
    </location>
</feature>
<keyword evidence="4" id="KW-1185">Reference proteome</keyword>
<dbReference type="OrthoDB" id="6771731at2759"/>
<reference evidence="2 4" key="1">
    <citation type="submission" date="2019-01" db="EMBL/GenBank/DDBJ databases">
        <authorList>
            <person name="Sayadi A."/>
        </authorList>
    </citation>
    <scope>NUCLEOTIDE SEQUENCE [LARGE SCALE GENOMIC DNA]</scope>
</reference>
<evidence type="ECO:0000259" key="1">
    <source>
        <dbReference type="PROSITE" id="PS50090"/>
    </source>
</evidence>
<dbReference type="InterPro" id="IPR044822">
    <property type="entry name" value="Myb_DNA-bind_4"/>
</dbReference>
<evidence type="ECO:0000313" key="3">
    <source>
        <dbReference type="EMBL" id="VEN62039.1"/>
    </source>
</evidence>
<evidence type="ECO:0000313" key="4">
    <source>
        <dbReference type="Proteomes" id="UP000410492"/>
    </source>
</evidence>
<dbReference type="Proteomes" id="UP000410492">
    <property type="component" value="Unassembled WGS sequence"/>
</dbReference>
<gene>
    <name evidence="2" type="ORF">CALMAC_LOCUS1195</name>
    <name evidence="3" type="ORF">CALMAC_LOCUS19284</name>
</gene>
<dbReference type="Pfam" id="PF13837">
    <property type="entry name" value="Myb_DNA-bind_4"/>
    <property type="match status" value="1"/>
</dbReference>
<dbReference type="EMBL" id="CAACVG010013590">
    <property type="protein sequence ID" value="VEN62039.1"/>
    <property type="molecule type" value="Genomic_DNA"/>
</dbReference>
<accession>A0A653BIU9</accession>
<dbReference type="PROSITE" id="PS50090">
    <property type="entry name" value="MYB_LIKE"/>
    <property type="match status" value="1"/>
</dbReference>
<sequence>MSEYYENHYDGKCGICGVVGYLQDIQEHVLAEHEHVEENGTVNNSSPQQLQNTTEWQEGETRLLLDKYESYLPLVGPMKKFKTKKNMWLQISKDLSVILNVERSPLQCENRYKTILKRKKKAVENNDRSGSSRVNIEYEQEMNKIASLDDSIEPEVLRDSTQVKVTQKEPNTSTTVVKIKNKKEKSVQEVLLEIAHAKEEAKQRRHEEKLELLRKFLQDRKD</sequence>
<organism evidence="2 4">
    <name type="scientific">Callosobruchus maculatus</name>
    <name type="common">Southern cowpea weevil</name>
    <name type="synonym">Pulse bruchid</name>
    <dbReference type="NCBI Taxonomy" id="64391"/>
    <lineage>
        <taxon>Eukaryota</taxon>
        <taxon>Metazoa</taxon>
        <taxon>Ecdysozoa</taxon>
        <taxon>Arthropoda</taxon>
        <taxon>Hexapoda</taxon>
        <taxon>Insecta</taxon>
        <taxon>Pterygota</taxon>
        <taxon>Neoptera</taxon>
        <taxon>Endopterygota</taxon>
        <taxon>Coleoptera</taxon>
        <taxon>Polyphaga</taxon>
        <taxon>Cucujiformia</taxon>
        <taxon>Chrysomeloidea</taxon>
        <taxon>Chrysomelidae</taxon>
        <taxon>Bruchinae</taxon>
        <taxon>Bruchini</taxon>
        <taxon>Callosobruchus</taxon>
    </lineage>
</organism>
<proteinExistence type="predicted"/>
<evidence type="ECO:0000313" key="2">
    <source>
        <dbReference type="EMBL" id="VEN35234.1"/>
    </source>
</evidence>
<protein>
    <recommendedName>
        <fullName evidence="1">Myb-like domain-containing protein</fullName>
    </recommendedName>
</protein>
<dbReference type="EMBL" id="CAACVG010001358">
    <property type="protein sequence ID" value="VEN35234.1"/>
    <property type="molecule type" value="Genomic_DNA"/>
</dbReference>